<dbReference type="InterPro" id="IPR005064">
    <property type="entry name" value="BUG"/>
</dbReference>
<evidence type="ECO:0000256" key="1">
    <source>
        <dbReference type="ARBA" id="ARBA00006987"/>
    </source>
</evidence>
<comment type="caution">
    <text evidence="3">The sequence shown here is derived from an EMBL/GenBank/DDBJ whole genome shotgun (WGS) entry which is preliminary data.</text>
</comment>
<evidence type="ECO:0000313" key="4">
    <source>
        <dbReference type="Proteomes" id="UP000197528"/>
    </source>
</evidence>
<dbReference type="EMBL" id="NGUP01000001">
    <property type="protein sequence ID" value="OWS70985.1"/>
    <property type="molecule type" value="Genomic_DNA"/>
</dbReference>
<feature type="chain" id="PRO_5012332342" evidence="2">
    <location>
        <begin position="27"/>
        <end position="326"/>
    </location>
</feature>
<protein>
    <submittedName>
        <fullName evidence="3">LacI family transcriptional regulator</fullName>
    </submittedName>
</protein>
<dbReference type="AlphaFoldDB" id="A0A254PWS4"/>
<dbReference type="Gene3D" id="3.40.190.150">
    <property type="entry name" value="Bordetella uptake gene, domain 1"/>
    <property type="match status" value="1"/>
</dbReference>
<dbReference type="CDD" id="cd13578">
    <property type="entry name" value="PBP2_Bug27"/>
    <property type="match status" value="1"/>
</dbReference>
<accession>A0A254PWS4</accession>
<dbReference type="RefSeq" id="WP_088524690.1">
    <property type="nucleotide sequence ID" value="NZ_NGUP01000001.1"/>
</dbReference>
<comment type="similarity">
    <text evidence="1">Belongs to the UPF0065 (bug) family.</text>
</comment>
<evidence type="ECO:0000313" key="3">
    <source>
        <dbReference type="EMBL" id="OWS70985.1"/>
    </source>
</evidence>
<feature type="signal peptide" evidence="2">
    <location>
        <begin position="1"/>
        <end position="26"/>
    </location>
</feature>
<dbReference type="PANTHER" id="PTHR42928:SF5">
    <property type="entry name" value="BLR1237 PROTEIN"/>
    <property type="match status" value="1"/>
</dbReference>
<dbReference type="SUPFAM" id="SSF53850">
    <property type="entry name" value="Periplasmic binding protein-like II"/>
    <property type="match status" value="1"/>
</dbReference>
<dbReference type="Gene3D" id="3.40.190.10">
    <property type="entry name" value="Periplasmic binding protein-like II"/>
    <property type="match status" value="1"/>
</dbReference>
<proteinExistence type="inferred from homology"/>
<dbReference type="OrthoDB" id="8678477at2"/>
<gene>
    <name evidence="3" type="ORF">CBI31_01735</name>
</gene>
<sequence length="326" mass="34390">MNLFTNIIRIAALFLAVLFFPLAVQAQAWPTKQPIKFIVVYPAGGASDVTARLIATKLSESIGQSVVVENKPGANGIIATEYVAKAAPDGYTLLMANLGPNAINPVVYKKLPYDAVKDFSAVTLTTIVPQFIVVAPTQPINSLADLIAYAKANPGKVTFASAGNGASNHLSGELFNSMAGIKMVHVPYKGDAPGLVDVMSGQVTVALPTAIAAAPFIRSGQLRALAVTSNKRLPSFPDVPTVAETIPGFESVSWGGVMVPAGTPPAIIDRLNSEILKILKMPDVAEKLKSYGAETVGSTPKQFDTYVKSEIAKWGKVARENNVTLD</sequence>
<dbReference type="PANTHER" id="PTHR42928">
    <property type="entry name" value="TRICARBOXYLATE-BINDING PROTEIN"/>
    <property type="match status" value="1"/>
</dbReference>
<keyword evidence="4" id="KW-1185">Reference proteome</keyword>
<dbReference type="Proteomes" id="UP000197528">
    <property type="component" value="Unassembled WGS sequence"/>
</dbReference>
<organism evidence="3 4">
    <name type="scientific">Polynucleobacter campilacus</name>
    <dbReference type="NCBI Taxonomy" id="1743163"/>
    <lineage>
        <taxon>Bacteria</taxon>
        <taxon>Pseudomonadati</taxon>
        <taxon>Pseudomonadota</taxon>
        <taxon>Betaproteobacteria</taxon>
        <taxon>Burkholderiales</taxon>
        <taxon>Burkholderiaceae</taxon>
        <taxon>Polynucleobacter</taxon>
    </lineage>
</organism>
<dbReference type="InterPro" id="IPR042100">
    <property type="entry name" value="Bug_dom1"/>
</dbReference>
<dbReference type="PIRSF" id="PIRSF017082">
    <property type="entry name" value="YflP"/>
    <property type="match status" value="1"/>
</dbReference>
<evidence type="ECO:0000256" key="2">
    <source>
        <dbReference type="SAM" id="SignalP"/>
    </source>
</evidence>
<reference evidence="3 4" key="1">
    <citation type="submission" date="2017-05" db="EMBL/GenBank/DDBJ databases">
        <title>Genome of Polynucleobacter sp. MWH-Feld-100.</title>
        <authorList>
            <person name="Hahn M.W."/>
        </authorList>
    </citation>
    <scope>NUCLEOTIDE SEQUENCE [LARGE SCALE GENOMIC DNA]</scope>
    <source>
        <strain evidence="3 4">MWH-Feld-100</strain>
    </source>
</reference>
<name>A0A254PWS4_9BURK</name>
<keyword evidence="2" id="KW-0732">Signal</keyword>
<dbReference type="Pfam" id="PF03401">
    <property type="entry name" value="TctC"/>
    <property type="match status" value="1"/>
</dbReference>